<sequence>MITPADKRDPNKYYKFHADTGHSTDECMQLRKQIDEMIKAGKFSQFIKELKQNDKPKAPKKGETAGKERPLAILMIQPWERVAKQKVTQSFSPETTISFPPLGDEDGMEGPMIIEAEIGGHFMHRMYVDGGASSEILYEHCFIRLRPEIRSQLVPPTTYLTGFSGETIWPLGQISLLVKISDEEHSTSA</sequence>
<organism evidence="1 2">
    <name type="scientific">Tanacetum coccineum</name>
    <dbReference type="NCBI Taxonomy" id="301880"/>
    <lineage>
        <taxon>Eukaryota</taxon>
        <taxon>Viridiplantae</taxon>
        <taxon>Streptophyta</taxon>
        <taxon>Embryophyta</taxon>
        <taxon>Tracheophyta</taxon>
        <taxon>Spermatophyta</taxon>
        <taxon>Magnoliopsida</taxon>
        <taxon>eudicotyledons</taxon>
        <taxon>Gunneridae</taxon>
        <taxon>Pentapetalae</taxon>
        <taxon>asterids</taxon>
        <taxon>campanulids</taxon>
        <taxon>Asterales</taxon>
        <taxon>Asteraceae</taxon>
        <taxon>Asteroideae</taxon>
        <taxon>Anthemideae</taxon>
        <taxon>Anthemidinae</taxon>
        <taxon>Tanacetum</taxon>
    </lineage>
</organism>
<name>A0ABQ5JED9_9ASTR</name>
<dbReference type="Proteomes" id="UP001151760">
    <property type="component" value="Unassembled WGS sequence"/>
</dbReference>
<accession>A0ABQ5JED9</accession>
<gene>
    <name evidence="1" type="ORF">Tco_1132691</name>
</gene>
<evidence type="ECO:0000313" key="1">
    <source>
        <dbReference type="EMBL" id="GJU10295.1"/>
    </source>
</evidence>
<evidence type="ECO:0008006" key="3">
    <source>
        <dbReference type="Google" id="ProtNLM"/>
    </source>
</evidence>
<reference evidence="1" key="2">
    <citation type="submission" date="2022-01" db="EMBL/GenBank/DDBJ databases">
        <authorList>
            <person name="Yamashiro T."/>
            <person name="Shiraishi A."/>
            <person name="Satake H."/>
            <person name="Nakayama K."/>
        </authorList>
    </citation>
    <scope>NUCLEOTIDE SEQUENCE</scope>
</reference>
<proteinExistence type="predicted"/>
<protein>
    <recommendedName>
        <fullName evidence="3">Reverse transcriptase domain-containing protein</fullName>
    </recommendedName>
</protein>
<comment type="caution">
    <text evidence="1">The sequence shown here is derived from an EMBL/GenBank/DDBJ whole genome shotgun (WGS) entry which is preliminary data.</text>
</comment>
<reference evidence="1" key="1">
    <citation type="journal article" date="2022" name="Int. J. Mol. Sci.">
        <title>Draft Genome of Tanacetum Coccineum: Genomic Comparison of Closely Related Tanacetum-Family Plants.</title>
        <authorList>
            <person name="Yamashiro T."/>
            <person name="Shiraishi A."/>
            <person name="Nakayama K."/>
            <person name="Satake H."/>
        </authorList>
    </citation>
    <scope>NUCLEOTIDE SEQUENCE</scope>
</reference>
<dbReference type="EMBL" id="BQNB010021810">
    <property type="protein sequence ID" value="GJU10295.1"/>
    <property type="molecule type" value="Genomic_DNA"/>
</dbReference>
<keyword evidence="2" id="KW-1185">Reference proteome</keyword>
<evidence type="ECO:0000313" key="2">
    <source>
        <dbReference type="Proteomes" id="UP001151760"/>
    </source>
</evidence>